<dbReference type="InterPro" id="IPR052355">
    <property type="entry name" value="CENP-V-like"/>
</dbReference>
<evidence type="ECO:0000313" key="6">
    <source>
        <dbReference type="Proteomes" id="UP000076532"/>
    </source>
</evidence>
<dbReference type="Gene3D" id="2.170.150.70">
    <property type="match status" value="1"/>
</dbReference>
<feature type="non-terminal residue" evidence="5">
    <location>
        <position position="1"/>
    </location>
</feature>
<keyword evidence="6" id="KW-1185">Reference proteome</keyword>
<dbReference type="InterPro" id="IPR006913">
    <property type="entry name" value="CENP-V/GFA"/>
</dbReference>
<keyword evidence="2" id="KW-0479">Metal-binding</keyword>
<proteinExistence type="inferred from homology"/>
<dbReference type="InterPro" id="IPR011057">
    <property type="entry name" value="Mss4-like_sf"/>
</dbReference>
<organism evidence="5 6">
    <name type="scientific">Athelia psychrophila</name>
    <dbReference type="NCBI Taxonomy" id="1759441"/>
    <lineage>
        <taxon>Eukaryota</taxon>
        <taxon>Fungi</taxon>
        <taxon>Dikarya</taxon>
        <taxon>Basidiomycota</taxon>
        <taxon>Agaricomycotina</taxon>
        <taxon>Agaricomycetes</taxon>
        <taxon>Agaricomycetidae</taxon>
        <taxon>Atheliales</taxon>
        <taxon>Atheliaceae</taxon>
        <taxon>Athelia</taxon>
    </lineage>
</organism>
<dbReference type="SUPFAM" id="SSF51316">
    <property type="entry name" value="Mss4-like"/>
    <property type="match status" value="1"/>
</dbReference>
<dbReference type="GO" id="GO:0046872">
    <property type="term" value="F:metal ion binding"/>
    <property type="evidence" value="ECO:0007669"/>
    <property type="project" value="UniProtKB-KW"/>
</dbReference>
<dbReference type="Pfam" id="PF04828">
    <property type="entry name" value="GFA"/>
    <property type="match status" value="1"/>
</dbReference>
<evidence type="ECO:0000256" key="3">
    <source>
        <dbReference type="ARBA" id="ARBA00022833"/>
    </source>
</evidence>
<comment type="similarity">
    <text evidence="1">Belongs to the Gfa family.</text>
</comment>
<dbReference type="OrthoDB" id="2993351at2759"/>
<protein>
    <recommendedName>
        <fullName evidence="4">CENP-V/GFA domain-containing protein</fullName>
    </recommendedName>
</protein>
<dbReference type="PROSITE" id="PS51891">
    <property type="entry name" value="CENP_V_GFA"/>
    <property type="match status" value="1"/>
</dbReference>
<dbReference type="PANTHER" id="PTHR28620">
    <property type="entry name" value="CENTROMERE PROTEIN V"/>
    <property type="match status" value="1"/>
</dbReference>
<gene>
    <name evidence="5" type="ORF">FIBSPDRAFT_660491</name>
</gene>
<dbReference type="GO" id="GO:0016846">
    <property type="term" value="F:carbon-sulfur lyase activity"/>
    <property type="evidence" value="ECO:0007669"/>
    <property type="project" value="InterPro"/>
</dbReference>
<evidence type="ECO:0000256" key="2">
    <source>
        <dbReference type="ARBA" id="ARBA00022723"/>
    </source>
</evidence>
<dbReference type="PANTHER" id="PTHR28620:SF1">
    <property type="entry name" value="CENP-V_GFA DOMAIN-CONTAINING PROTEIN"/>
    <property type="match status" value="1"/>
</dbReference>
<keyword evidence="3" id="KW-0862">Zinc</keyword>
<dbReference type="STRING" id="436010.A0A166J1X2"/>
<dbReference type="EMBL" id="KV417555">
    <property type="protein sequence ID" value="KZP20398.1"/>
    <property type="molecule type" value="Genomic_DNA"/>
</dbReference>
<evidence type="ECO:0000256" key="1">
    <source>
        <dbReference type="ARBA" id="ARBA00005495"/>
    </source>
</evidence>
<evidence type="ECO:0000259" key="4">
    <source>
        <dbReference type="PROSITE" id="PS51891"/>
    </source>
</evidence>
<sequence length="111" mass="12701">YHGNCQCRAVTFTARIPSLSEYEINNCNCSICVSNGYLLAYPEPKDVVFHTGHEELTGYKFGKKVMEHKFCRKCGSSVYIDEEAIGDTYAMNVRMFKDIDLKTLKYEYSDG</sequence>
<dbReference type="Proteomes" id="UP000076532">
    <property type="component" value="Unassembled WGS sequence"/>
</dbReference>
<evidence type="ECO:0000313" key="5">
    <source>
        <dbReference type="EMBL" id="KZP20398.1"/>
    </source>
</evidence>
<reference evidence="5 6" key="1">
    <citation type="journal article" date="2016" name="Mol. Biol. Evol.">
        <title>Comparative Genomics of Early-Diverging Mushroom-Forming Fungi Provides Insights into the Origins of Lignocellulose Decay Capabilities.</title>
        <authorList>
            <person name="Nagy L.G."/>
            <person name="Riley R."/>
            <person name="Tritt A."/>
            <person name="Adam C."/>
            <person name="Daum C."/>
            <person name="Floudas D."/>
            <person name="Sun H."/>
            <person name="Yadav J.S."/>
            <person name="Pangilinan J."/>
            <person name="Larsson K.H."/>
            <person name="Matsuura K."/>
            <person name="Barry K."/>
            <person name="Labutti K."/>
            <person name="Kuo R."/>
            <person name="Ohm R.A."/>
            <person name="Bhattacharya S.S."/>
            <person name="Shirouzu T."/>
            <person name="Yoshinaga Y."/>
            <person name="Martin F.M."/>
            <person name="Grigoriev I.V."/>
            <person name="Hibbett D.S."/>
        </authorList>
    </citation>
    <scope>NUCLEOTIDE SEQUENCE [LARGE SCALE GENOMIC DNA]</scope>
    <source>
        <strain evidence="5 6">CBS 109695</strain>
    </source>
</reference>
<name>A0A166J1X2_9AGAM</name>
<accession>A0A166J1X2</accession>
<dbReference type="AlphaFoldDB" id="A0A166J1X2"/>
<feature type="domain" description="CENP-V/GFA" evidence="4">
    <location>
        <begin position="1"/>
        <end position="107"/>
    </location>
</feature>
<feature type="non-terminal residue" evidence="5">
    <location>
        <position position="111"/>
    </location>
</feature>